<feature type="chain" id="PRO_5012825847" description="PI3K/PI4K catalytic domain-containing protein" evidence="3">
    <location>
        <begin position="23"/>
        <end position="819"/>
    </location>
</feature>
<evidence type="ECO:0000313" key="5">
    <source>
        <dbReference type="EMBL" id="GAX25455.1"/>
    </source>
</evidence>
<dbReference type="Proteomes" id="UP000198406">
    <property type="component" value="Unassembled WGS sequence"/>
</dbReference>
<dbReference type="InterPro" id="IPR036940">
    <property type="entry name" value="PI3/4_kinase_cat_sf"/>
</dbReference>
<dbReference type="GO" id="GO:0005737">
    <property type="term" value="C:cytoplasm"/>
    <property type="evidence" value="ECO:0007669"/>
    <property type="project" value="TreeGrafter"/>
</dbReference>
<evidence type="ECO:0000256" key="3">
    <source>
        <dbReference type="SAM" id="SignalP"/>
    </source>
</evidence>
<protein>
    <recommendedName>
        <fullName evidence="4">PI3K/PI4K catalytic domain-containing protein</fullName>
    </recommendedName>
</protein>
<reference evidence="5 6" key="1">
    <citation type="journal article" date="2015" name="Plant Cell">
        <title>Oil accumulation by the oleaginous diatom Fistulifera solaris as revealed by the genome and transcriptome.</title>
        <authorList>
            <person name="Tanaka T."/>
            <person name="Maeda Y."/>
            <person name="Veluchamy A."/>
            <person name="Tanaka M."/>
            <person name="Abida H."/>
            <person name="Marechal E."/>
            <person name="Bowler C."/>
            <person name="Muto M."/>
            <person name="Sunaga Y."/>
            <person name="Tanaka M."/>
            <person name="Yoshino T."/>
            <person name="Taniguchi T."/>
            <person name="Fukuda Y."/>
            <person name="Nemoto M."/>
            <person name="Matsumoto M."/>
            <person name="Wong P.S."/>
            <person name="Aburatani S."/>
            <person name="Fujibuchi W."/>
        </authorList>
    </citation>
    <scope>NUCLEOTIDE SEQUENCE [LARGE SCALE GENOMIC DNA]</scope>
    <source>
        <strain evidence="5 6">JPCC DA0580</strain>
    </source>
</reference>
<keyword evidence="6" id="KW-1185">Reference proteome</keyword>
<evidence type="ECO:0000256" key="1">
    <source>
        <dbReference type="ARBA" id="ARBA00022679"/>
    </source>
</evidence>
<comment type="caution">
    <text evidence="5">The sequence shown here is derived from an EMBL/GenBank/DDBJ whole genome shotgun (WGS) entry which is preliminary data.</text>
</comment>
<evidence type="ECO:0000259" key="4">
    <source>
        <dbReference type="PROSITE" id="PS50290"/>
    </source>
</evidence>
<dbReference type="PROSITE" id="PS00916">
    <property type="entry name" value="PI3_4_KINASE_2"/>
    <property type="match status" value="1"/>
</dbReference>
<dbReference type="SMART" id="SM00146">
    <property type="entry name" value="PI3Kc"/>
    <property type="match status" value="1"/>
</dbReference>
<dbReference type="PROSITE" id="PS50290">
    <property type="entry name" value="PI3_4_KINASE_3"/>
    <property type="match status" value="1"/>
</dbReference>
<dbReference type="OrthoDB" id="10264149at2759"/>
<accession>A0A1Z5KH59</accession>
<dbReference type="GO" id="GO:0046854">
    <property type="term" value="P:phosphatidylinositol phosphate biosynthetic process"/>
    <property type="evidence" value="ECO:0007669"/>
    <property type="project" value="InterPro"/>
</dbReference>
<dbReference type="GO" id="GO:0004430">
    <property type="term" value="F:1-phosphatidylinositol 4-kinase activity"/>
    <property type="evidence" value="ECO:0007669"/>
    <property type="project" value="TreeGrafter"/>
</dbReference>
<dbReference type="InterPro" id="IPR018936">
    <property type="entry name" value="PI3/4_kinase_CS"/>
</dbReference>
<sequence length="819" mass="92191">MLDVPTFLMRWLFLSSLSRDAAEELQQADRVIDRITSRQAQLRHDVQDDNDSTLDADTDIMNVFERKLSTIKSADAQATNGVADHEPTEIAQDSATSEPTESEILIARRLLQDCRDFLPQLASAALKSPGAYDPYVSDPLLRLRRLLLRRCLRDPSWGIELCWQLEAEVGKAWKTLFEHRQQTGRRLIVVLPAEKAIVLAKIGSEKREAFDLLQEAEQATAYGYTSFDDKYSLGSTTDEHSSVRLPSSIGLRRCSHFGDTMHFIDRLTKVSSDLRRIPAAERESFLFQSLSEINRRIRRRMASKGDISLDVEDYQEAHGWPQLTDLTTDDIQYSVHLPLRPQGGTWPSGDEASNFDGNSGAASPGVVRVLNIVVSESRILASRERCPFLIHVEVVDTGIAGHDARLYAAGPSALGSTVEEAIGVNHMPPSGESSSPSFVSNPQMGYKIPSELLQDQTFSGRFNNDEQSVNQNVVMETNVGSAKTFPRGGWQHDDFFPENMSGGYSEASAYDEIRQRQFEQLHQELHQQPSHAHHQHHFPRPRLFVRHPHDTGKALLDKTFGAPWSEKCREIRASSPYGHLEKWKLASFILKAGEDIRKEELVMQIISKLLQWFQEEIPLKDRPFMRPYTIMCVGGDAGLIECLSDAKSVDEVKKRTDDFVSLRSFFERAFPRASLFQSLPEGVISFETAQDNFLRSLVGYSVVCYILQIKDRHNANILLDRQGHIMHIDFGFVLGETPKMGKVPIFSERAPFKLSTEFWDVLGGWNLAEGGLGVRFCKMFELAFACASRHADEIAGLVESTMLSLDQNPRNARLIANGP</sequence>
<dbReference type="InterPro" id="IPR015433">
    <property type="entry name" value="PI3/4_kinase"/>
</dbReference>
<gene>
    <name evidence="5" type="ORF">FisN_1Hh411</name>
</gene>
<dbReference type="InterPro" id="IPR011009">
    <property type="entry name" value="Kinase-like_dom_sf"/>
</dbReference>
<dbReference type="InterPro" id="IPR000403">
    <property type="entry name" value="PI3/4_kinase_cat_dom"/>
</dbReference>
<feature type="signal peptide" evidence="3">
    <location>
        <begin position="1"/>
        <end position="22"/>
    </location>
</feature>
<dbReference type="EMBL" id="BDSP01000224">
    <property type="protein sequence ID" value="GAX25455.1"/>
    <property type="molecule type" value="Genomic_DNA"/>
</dbReference>
<dbReference type="SUPFAM" id="SSF56112">
    <property type="entry name" value="Protein kinase-like (PK-like)"/>
    <property type="match status" value="1"/>
</dbReference>
<dbReference type="Gene3D" id="3.30.1010.10">
    <property type="entry name" value="Phosphatidylinositol 3-kinase Catalytic Subunit, Chain A, domain 4"/>
    <property type="match status" value="1"/>
</dbReference>
<dbReference type="GO" id="GO:0016020">
    <property type="term" value="C:membrane"/>
    <property type="evidence" value="ECO:0007669"/>
    <property type="project" value="TreeGrafter"/>
</dbReference>
<dbReference type="Gene3D" id="1.10.1070.11">
    <property type="entry name" value="Phosphatidylinositol 3-/4-kinase, catalytic domain"/>
    <property type="match status" value="1"/>
</dbReference>
<dbReference type="AlphaFoldDB" id="A0A1Z5KH59"/>
<dbReference type="PANTHER" id="PTHR10048:SF22">
    <property type="entry name" value="PHOSPHATIDYLINOSITOL 4-KINASE BETA"/>
    <property type="match status" value="1"/>
</dbReference>
<keyword evidence="2" id="KW-0418">Kinase</keyword>
<feature type="domain" description="PI3K/PI4K catalytic" evidence="4">
    <location>
        <begin position="562"/>
        <end position="819"/>
    </location>
</feature>
<organism evidence="5 6">
    <name type="scientific">Fistulifera solaris</name>
    <name type="common">Oleaginous diatom</name>
    <dbReference type="NCBI Taxonomy" id="1519565"/>
    <lineage>
        <taxon>Eukaryota</taxon>
        <taxon>Sar</taxon>
        <taxon>Stramenopiles</taxon>
        <taxon>Ochrophyta</taxon>
        <taxon>Bacillariophyta</taxon>
        <taxon>Bacillariophyceae</taxon>
        <taxon>Bacillariophycidae</taxon>
        <taxon>Naviculales</taxon>
        <taxon>Naviculaceae</taxon>
        <taxon>Fistulifera</taxon>
    </lineage>
</organism>
<dbReference type="InParanoid" id="A0A1Z5KH59"/>
<dbReference type="GO" id="GO:0048015">
    <property type="term" value="P:phosphatidylinositol-mediated signaling"/>
    <property type="evidence" value="ECO:0007669"/>
    <property type="project" value="TreeGrafter"/>
</dbReference>
<keyword evidence="3" id="KW-0732">Signal</keyword>
<dbReference type="Pfam" id="PF00454">
    <property type="entry name" value="PI3_PI4_kinase"/>
    <property type="match status" value="1"/>
</dbReference>
<keyword evidence="1" id="KW-0808">Transferase</keyword>
<proteinExistence type="predicted"/>
<evidence type="ECO:0000313" key="6">
    <source>
        <dbReference type="Proteomes" id="UP000198406"/>
    </source>
</evidence>
<evidence type="ECO:0000256" key="2">
    <source>
        <dbReference type="ARBA" id="ARBA00022777"/>
    </source>
</evidence>
<name>A0A1Z5KH59_FISSO</name>
<dbReference type="PANTHER" id="PTHR10048">
    <property type="entry name" value="PHOSPHATIDYLINOSITOL KINASE"/>
    <property type="match status" value="1"/>
</dbReference>